<dbReference type="Proteomes" id="UP000291269">
    <property type="component" value="Unassembled WGS sequence"/>
</dbReference>
<dbReference type="GO" id="GO:0005829">
    <property type="term" value="C:cytosol"/>
    <property type="evidence" value="ECO:0007669"/>
    <property type="project" value="TreeGrafter"/>
</dbReference>
<dbReference type="GO" id="GO:0005524">
    <property type="term" value="F:ATP binding"/>
    <property type="evidence" value="ECO:0007669"/>
    <property type="project" value="UniProtKB-UniRule"/>
</dbReference>
<comment type="subcellular location">
    <subcellularLocation>
        <location evidence="7">Cytoplasm</location>
    </subcellularLocation>
</comment>
<dbReference type="AlphaFoldDB" id="A0A4Q2K8W8"/>
<feature type="binding site" evidence="7">
    <location>
        <position position="78"/>
    </location>
    <ligand>
        <name>substrate</name>
    </ligand>
</feature>
<feature type="binding site" evidence="7">
    <location>
        <position position="33"/>
    </location>
    <ligand>
        <name>substrate</name>
    </ligand>
</feature>
<keyword evidence="3 7" id="KW-0547">Nucleotide-binding</keyword>
<comment type="pathway">
    <text evidence="7">Metabolic intermediate biosynthesis; chorismate biosynthesis; chorismate from D-erythrose 4-phosphate and phosphoenolpyruvate: step 5/7.</text>
</comment>
<evidence type="ECO:0000256" key="2">
    <source>
        <dbReference type="ARBA" id="ARBA00022679"/>
    </source>
</evidence>
<dbReference type="SUPFAM" id="SSF52540">
    <property type="entry name" value="P-loop containing nucleoside triphosphate hydrolases"/>
    <property type="match status" value="1"/>
</dbReference>
<organism evidence="8 9">
    <name type="scientific">Candidatus Borkfalkia ceftriaxoniphila</name>
    <dbReference type="NCBI Taxonomy" id="2508949"/>
    <lineage>
        <taxon>Bacteria</taxon>
        <taxon>Bacillati</taxon>
        <taxon>Bacillota</taxon>
        <taxon>Clostridia</taxon>
        <taxon>Christensenellales</taxon>
        <taxon>Christensenellaceae</taxon>
        <taxon>Candidatus Borkfalkia</taxon>
    </lineage>
</organism>
<comment type="cofactor">
    <cofactor evidence="7">
        <name>Mg(2+)</name>
        <dbReference type="ChEBI" id="CHEBI:18420"/>
    </cofactor>
    <text evidence="7">Binds 1 Mg(2+) ion per subunit.</text>
</comment>
<accession>A0A4Q2K8W8</accession>
<dbReference type="CDD" id="cd00464">
    <property type="entry name" value="SK"/>
    <property type="match status" value="1"/>
</dbReference>
<keyword evidence="4 7" id="KW-0418">Kinase</keyword>
<keyword evidence="9" id="KW-1185">Reference proteome</keyword>
<dbReference type="GO" id="GO:0000287">
    <property type="term" value="F:magnesium ion binding"/>
    <property type="evidence" value="ECO:0007669"/>
    <property type="project" value="UniProtKB-UniRule"/>
</dbReference>
<keyword evidence="7" id="KW-0963">Cytoplasm</keyword>
<comment type="subunit">
    <text evidence="7">Monomer.</text>
</comment>
<dbReference type="GO" id="GO:0009423">
    <property type="term" value="P:chorismate biosynthetic process"/>
    <property type="evidence" value="ECO:0007669"/>
    <property type="project" value="UniProtKB-UniRule"/>
</dbReference>
<dbReference type="InterPro" id="IPR031322">
    <property type="entry name" value="Shikimate/glucono_kinase"/>
</dbReference>
<dbReference type="GO" id="GO:0004765">
    <property type="term" value="F:shikimate kinase activity"/>
    <property type="evidence" value="ECO:0007669"/>
    <property type="project" value="UniProtKB-UniRule"/>
</dbReference>
<feature type="binding site" evidence="7">
    <location>
        <position position="116"/>
    </location>
    <ligand>
        <name>ATP</name>
        <dbReference type="ChEBI" id="CHEBI:30616"/>
    </ligand>
</feature>
<evidence type="ECO:0000256" key="7">
    <source>
        <dbReference type="HAMAP-Rule" id="MF_00109"/>
    </source>
</evidence>
<dbReference type="Gene3D" id="3.40.50.300">
    <property type="entry name" value="P-loop containing nucleotide triphosphate hydrolases"/>
    <property type="match status" value="1"/>
</dbReference>
<feature type="binding site" evidence="7">
    <location>
        <position position="134"/>
    </location>
    <ligand>
        <name>substrate</name>
    </ligand>
</feature>
<dbReference type="EMBL" id="SDOZ01000004">
    <property type="protein sequence ID" value="RXZ58046.1"/>
    <property type="molecule type" value="Genomic_DNA"/>
</dbReference>
<dbReference type="OrthoDB" id="9800332at2"/>
<sequence length="166" mass="18140">MKNIILIGMPASGKSTAGVLLAKTVGYGFIDSDLLIQNQQKRLLCEIIEREGAEKFIEIEENVNGALWAERCVVATGGSVVYGERAMKHLKELGTVVYLELSLAEVERRLKNIARRGVVMRRQGETLAELYAERAPLYEKYADATVACDGLGLEETVRAIAAAVGL</sequence>
<comment type="similarity">
    <text evidence="7">Belongs to the shikimate kinase family.</text>
</comment>
<keyword evidence="7" id="KW-0479">Metal-binding</keyword>
<keyword evidence="1 7" id="KW-0028">Amino-acid biosynthesis</keyword>
<feature type="binding site" evidence="7">
    <location>
        <position position="15"/>
    </location>
    <ligand>
        <name>Mg(2+)</name>
        <dbReference type="ChEBI" id="CHEBI:18420"/>
    </ligand>
</feature>
<dbReference type="Pfam" id="PF01202">
    <property type="entry name" value="SKI"/>
    <property type="match status" value="1"/>
</dbReference>
<keyword evidence="5 7" id="KW-0067">ATP-binding</keyword>
<dbReference type="InterPro" id="IPR027417">
    <property type="entry name" value="P-loop_NTPase"/>
</dbReference>
<gene>
    <name evidence="7" type="primary">aroK</name>
    <name evidence="8" type="ORF">ESZ91_10325</name>
</gene>
<name>A0A4Q2K8W8_9FIRM</name>
<evidence type="ECO:0000256" key="4">
    <source>
        <dbReference type="ARBA" id="ARBA00022777"/>
    </source>
</evidence>
<proteinExistence type="inferred from homology"/>
<keyword evidence="7" id="KW-0460">Magnesium</keyword>
<comment type="caution">
    <text evidence="8">The sequence shown here is derived from an EMBL/GenBank/DDBJ whole genome shotgun (WGS) entry which is preliminary data.</text>
</comment>
<comment type="caution">
    <text evidence="7">Lacks conserved residue(s) required for the propagation of feature annotation.</text>
</comment>
<dbReference type="UniPathway" id="UPA00053">
    <property type="reaction ID" value="UER00088"/>
</dbReference>
<feature type="binding site" evidence="7">
    <location>
        <begin position="11"/>
        <end position="16"/>
    </location>
    <ligand>
        <name>ATP</name>
        <dbReference type="ChEBI" id="CHEBI:30616"/>
    </ligand>
</feature>
<evidence type="ECO:0000313" key="9">
    <source>
        <dbReference type="Proteomes" id="UP000291269"/>
    </source>
</evidence>
<evidence type="ECO:0000256" key="6">
    <source>
        <dbReference type="ARBA" id="ARBA00023141"/>
    </source>
</evidence>
<dbReference type="EC" id="2.7.1.71" evidence="7"/>
<dbReference type="GO" id="GO:0009073">
    <property type="term" value="P:aromatic amino acid family biosynthetic process"/>
    <property type="evidence" value="ECO:0007669"/>
    <property type="project" value="UniProtKB-KW"/>
</dbReference>
<dbReference type="RefSeq" id="WP_129226970.1">
    <property type="nucleotide sequence ID" value="NZ_SDOZ01000004.1"/>
</dbReference>
<dbReference type="PANTHER" id="PTHR21087">
    <property type="entry name" value="SHIKIMATE KINASE"/>
    <property type="match status" value="1"/>
</dbReference>
<evidence type="ECO:0000256" key="5">
    <source>
        <dbReference type="ARBA" id="ARBA00022840"/>
    </source>
</evidence>
<evidence type="ECO:0000256" key="3">
    <source>
        <dbReference type="ARBA" id="ARBA00022741"/>
    </source>
</evidence>
<dbReference type="PRINTS" id="PR01100">
    <property type="entry name" value="SHIKIMTKNASE"/>
</dbReference>
<comment type="catalytic activity">
    <reaction evidence="7">
        <text>shikimate + ATP = 3-phosphoshikimate + ADP + H(+)</text>
        <dbReference type="Rhea" id="RHEA:13121"/>
        <dbReference type="ChEBI" id="CHEBI:15378"/>
        <dbReference type="ChEBI" id="CHEBI:30616"/>
        <dbReference type="ChEBI" id="CHEBI:36208"/>
        <dbReference type="ChEBI" id="CHEBI:145989"/>
        <dbReference type="ChEBI" id="CHEBI:456216"/>
        <dbReference type="EC" id="2.7.1.71"/>
    </reaction>
</comment>
<dbReference type="HAMAP" id="MF_00109">
    <property type="entry name" value="Shikimate_kinase"/>
    <property type="match status" value="1"/>
</dbReference>
<evidence type="ECO:0000313" key="8">
    <source>
        <dbReference type="EMBL" id="RXZ58046.1"/>
    </source>
</evidence>
<keyword evidence="2 7" id="KW-0808">Transferase</keyword>
<dbReference type="PANTHER" id="PTHR21087:SF16">
    <property type="entry name" value="SHIKIMATE KINASE 1, CHLOROPLASTIC"/>
    <property type="match status" value="1"/>
</dbReference>
<reference evidence="8 9" key="1">
    <citation type="journal article" date="2019" name="Gut">
        <title>Antibiotics-induced monodominance of a novel gut bacterial order.</title>
        <authorList>
            <person name="Hildebrand F."/>
            <person name="Moitinho-Silva L."/>
            <person name="Blasche S."/>
            <person name="Jahn M.T."/>
            <person name="Gossmann T.I."/>
            <person name="Heuerta-Cepas J."/>
            <person name="Hercog R."/>
            <person name="Luetge M."/>
            <person name="Bahram M."/>
            <person name="Pryszlak A."/>
            <person name="Alves R.J."/>
            <person name="Waszak S.M."/>
            <person name="Zhu A."/>
            <person name="Ye L."/>
            <person name="Costea P.I."/>
            <person name="Aalvink S."/>
            <person name="Belzer C."/>
            <person name="Forslund S.K."/>
            <person name="Sunagawa S."/>
            <person name="Hentschel U."/>
            <person name="Merten C."/>
            <person name="Patil K.R."/>
            <person name="Benes V."/>
            <person name="Bork P."/>
        </authorList>
    </citation>
    <scope>NUCLEOTIDE SEQUENCE [LARGE SCALE GENOMIC DNA]</scope>
    <source>
        <strain evidence="8 9">HDS1380</strain>
    </source>
</reference>
<evidence type="ECO:0000256" key="1">
    <source>
        <dbReference type="ARBA" id="ARBA00022605"/>
    </source>
</evidence>
<comment type="function">
    <text evidence="7">Catalyzes the specific phosphorylation of the 3-hydroxyl group of shikimic acid using ATP as a cosubstrate.</text>
</comment>
<protein>
    <recommendedName>
        <fullName evidence="7">Shikimate kinase</fullName>
        <shortName evidence="7">SK</shortName>
        <ecNumber evidence="7">2.7.1.71</ecNumber>
    </recommendedName>
</protein>
<dbReference type="InterPro" id="IPR000623">
    <property type="entry name" value="Shikimate_kinase/TSH1"/>
</dbReference>
<dbReference type="GO" id="GO:0008652">
    <property type="term" value="P:amino acid biosynthetic process"/>
    <property type="evidence" value="ECO:0007669"/>
    <property type="project" value="UniProtKB-KW"/>
</dbReference>
<keyword evidence="6 7" id="KW-0057">Aromatic amino acid biosynthesis</keyword>